<accession>A0A0J6BQV0</accession>
<dbReference type="EMBL" id="CYTV01000016">
    <property type="protein sequence ID" value="CUJ11825.1"/>
    <property type="molecule type" value="Genomic_DNA"/>
</dbReference>
<evidence type="ECO:0000313" key="4">
    <source>
        <dbReference type="Proteomes" id="UP000092950"/>
    </source>
</evidence>
<keyword evidence="4" id="KW-1185">Reference proteome</keyword>
<gene>
    <name evidence="1" type="ORF">BBN53_14625</name>
    <name evidence="2" type="ORF">ERS370011_03848</name>
</gene>
<dbReference type="OrthoDB" id="8639138at2"/>
<dbReference type="EMBL" id="CP016440">
    <property type="protein sequence ID" value="ANY17000.1"/>
    <property type="molecule type" value="Genomic_DNA"/>
</dbReference>
<reference evidence="1 4" key="2">
    <citation type="submission" date="2016-07" db="EMBL/GenBank/DDBJ databases">
        <title>Complete genome sequences of Bordetella pseudohinzii.</title>
        <authorList>
            <person name="Spilker T."/>
            <person name="Darrah R."/>
            <person name="LiPuma J.J."/>
        </authorList>
    </citation>
    <scope>NUCLEOTIDE SEQUENCE [LARGE SCALE GENOMIC DNA]</scope>
    <source>
        <strain evidence="1 4">HI4681</strain>
    </source>
</reference>
<evidence type="ECO:0000313" key="3">
    <source>
        <dbReference type="Proteomes" id="UP000053096"/>
    </source>
</evidence>
<organism evidence="2 3">
    <name type="scientific">Bordetella pseudohinzii</name>
    <dbReference type="NCBI Taxonomy" id="1331258"/>
    <lineage>
        <taxon>Bacteria</taxon>
        <taxon>Pseudomonadati</taxon>
        <taxon>Pseudomonadota</taxon>
        <taxon>Betaproteobacteria</taxon>
        <taxon>Burkholderiales</taxon>
        <taxon>Alcaligenaceae</taxon>
        <taxon>Bordetella</taxon>
    </lineage>
</organism>
<name>A0A0J6BQV0_9BORD</name>
<dbReference type="Proteomes" id="UP000053096">
    <property type="component" value="Unassembled WGS sequence"/>
</dbReference>
<evidence type="ECO:0000313" key="2">
    <source>
        <dbReference type="EMBL" id="CUJ11825.1"/>
    </source>
</evidence>
<dbReference type="Proteomes" id="UP000092950">
    <property type="component" value="Chromosome"/>
</dbReference>
<sequence length="212" mass="23391">MTDSRLDLQAQGVRFKVLAHIFPVLRHDVIGPISNAGLASAMLHQPPDADNSSRHERLIDEVQSLLDEGVAKLRGLDDWLVDRERHGDAGALFEDCSRIVAARLLATGKHVALPQFAIVPDLRLFSSRYIILAWLFCLLDTLADGQELQVRAPSANVWTAAPGVQSAAPAWPGQPEPIQFEELQILAAASGWEAECAPDLWTLRSPQELQHW</sequence>
<protein>
    <submittedName>
        <fullName evidence="2">Uncharacterized protein</fullName>
    </submittedName>
</protein>
<dbReference type="AlphaFoldDB" id="A0A0J6BQV0"/>
<accession>A0A0M7HPT5</accession>
<proteinExistence type="predicted"/>
<dbReference type="KEGG" id="bpdz:BBN53_14625"/>
<dbReference type="RefSeq" id="WP_043214716.1">
    <property type="nucleotide sequence ID" value="NZ_CAJGUP010000095.1"/>
</dbReference>
<evidence type="ECO:0000313" key="1">
    <source>
        <dbReference type="EMBL" id="ANY17000.1"/>
    </source>
</evidence>
<reference evidence="2 3" key="1">
    <citation type="submission" date="2015-09" db="EMBL/GenBank/DDBJ databases">
        <authorList>
            <person name="Jackson K.R."/>
            <person name="Lunt B.L."/>
            <person name="Fisher J.N.B."/>
            <person name="Gardner A.V."/>
            <person name="Bailey M.E."/>
            <person name="Deus L.M."/>
            <person name="Earl A.S."/>
            <person name="Gibby P.D."/>
            <person name="Hartmann K.A."/>
            <person name="Liu J.E."/>
            <person name="Manci A.M."/>
            <person name="Nielsen D.A."/>
            <person name="Solomon M.B."/>
            <person name="Breakwell D.P."/>
            <person name="Burnett S.H."/>
            <person name="Grose J.H."/>
        </authorList>
    </citation>
    <scope>NUCLEOTIDE SEQUENCE [LARGE SCALE GENOMIC DNA]</scope>
    <source>
        <strain evidence="2 3">2789STDY5608636</strain>
    </source>
</reference>